<feature type="transmembrane region" description="Helical" evidence="1">
    <location>
        <begin position="424"/>
        <end position="444"/>
    </location>
</feature>
<feature type="transmembrane region" description="Helical" evidence="1">
    <location>
        <begin position="16"/>
        <end position="33"/>
    </location>
</feature>
<dbReference type="EMBL" id="JAPWGL010000003">
    <property type="protein sequence ID" value="MCZ4224377.1"/>
    <property type="molecule type" value="Genomic_DNA"/>
</dbReference>
<feature type="transmembrane region" description="Helical" evidence="1">
    <location>
        <begin position="84"/>
        <end position="106"/>
    </location>
</feature>
<evidence type="ECO:0000256" key="1">
    <source>
        <dbReference type="SAM" id="Phobius"/>
    </source>
</evidence>
<keyword evidence="1" id="KW-0812">Transmembrane</keyword>
<gene>
    <name evidence="2" type="ORF">O0931_13760</name>
</gene>
<keyword evidence="1" id="KW-1133">Transmembrane helix</keyword>
<dbReference type="NCBIfam" id="TIGR04370">
    <property type="entry name" value="glyco_rpt_poly"/>
    <property type="match status" value="1"/>
</dbReference>
<dbReference type="RefSeq" id="WP_269416149.1">
    <property type="nucleotide sequence ID" value="NZ_JAPWGL010000003.1"/>
</dbReference>
<feature type="transmembrane region" description="Helical" evidence="1">
    <location>
        <begin position="179"/>
        <end position="197"/>
    </location>
</feature>
<keyword evidence="3" id="KW-1185">Reference proteome</keyword>
<feature type="transmembrane region" description="Helical" evidence="1">
    <location>
        <begin position="247"/>
        <end position="269"/>
    </location>
</feature>
<feature type="transmembrane region" description="Helical" evidence="1">
    <location>
        <begin position="139"/>
        <end position="159"/>
    </location>
</feature>
<evidence type="ECO:0000313" key="2">
    <source>
        <dbReference type="EMBL" id="MCZ4224377.1"/>
    </source>
</evidence>
<name>A0ABT4KZN2_9SPHI</name>
<feature type="transmembrane region" description="Helical" evidence="1">
    <location>
        <begin position="359"/>
        <end position="379"/>
    </location>
</feature>
<dbReference type="Proteomes" id="UP001144341">
    <property type="component" value="Unassembled WGS sequence"/>
</dbReference>
<accession>A0ABT4KZN2</accession>
<feature type="transmembrane region" description="Helical" evidence="1">
    <location>
        <begin position="400"/>
        <end position="418"/>
    </location>
</feature>
<protein>
    <submittedName>
        <fullName evidence="2">O-antigen ligase</fullName>
    </submittedName>
</protein>
<reference evidence="2" key="1">
    <citation type="submission" date="2022-12" db="EMBL/GenBank/DDBJ databases">
        <title>Genome sequence of SJ11.</title>
        <authorList>
            <person name="Woo H."/>
        </authorList>
    </citation>
    <scope>NUCLEOTIDE SEQUENCE</scope>
    <source>
        <strain evidence="2">SJ11</strain>
    </source>
</reference>
<feature type="transmembrane region" description="Helical" evidence="1">
    <location>
        <begin position="45"/>
        <end position="64"/>
    </location>
</feature>
<dbReference type="GO" id="GO:0016874">
    <property type="term" value="F:ligase activity"/>
    <property type="evidence" value="ECO:0007669"/>
    <property type="project" value="UniProtKB-KW"/>
</dbReference>
<organism evidence="2 3">
    <name type="scientific">Pedobacter rhodius</name>
    <dbReference type="NCBI Taxonomy" id="3004098"/>
    <lineage>
        <taxon>Bacteria</taxon>
        <taxon>Pseudomonadati</taxon>
        <taxon>Bacteroidota</taxon>
        <taxon>Sphingobacteriia</taxon>
        <taxon>Sphingobacteriales</taxon>
        <taxon>Sphingobacteriaceae</taxon>
        <taxon>Pedobacter</taxon>
    </lineage>
</organism>
<feature type="transmembrane region" description="Helical" evidence="1">
    <location>
        <begin position="209"/>
        <end position="235"/>
    </location>
</feature>
<sequence>MNTIELFGGLLRFDKYLIIIDIALIIHFIYDWYRMYKRTGWTLDYWTVSMSLIYFLPFLIIYPFSSSLYNAISVGGNVIRIQEVINECYIVFLAGYLSIYLGRYIFNKYKFNTPINYVLIRPFEKTLTKLFEVSVKNDFTSRILFLFYFIGLLGILAFGRQFGGNDIRAVFQANPEIRALYNFVLILSSVVSLVLIARIFQFNSLIDKILLGIFFLLTLFIGARAFLAQPIIYLFGFHVYYNLKGKINLIKVGITGCIVLVLGIGMSSVRAGELDTSLILAGLGDQILFGNSYSDLRDFAWVFAYWDHALLLGKTYLAGFMSFIPSFLSDFRTEWSIGKFTATTVGFDPLIHPGLRPGIFGEVFFNFGYLGVIILGVILGYGTRYIDFNIKVSSNSLNKLLGFSSIVSTFFIFNLTITAGFFSLYVFIIVLLLASILSISLKILSKR</sequence>
<comment type="caution">
    <text evidence="2">The sequence shown here is derived from an EMBL/GenBank/DDBJ whole genome shotgun (WGS) entry which is preliminary data.</text>
</comment>
<evidence type="ECO:0000313" key="3">
    <source>
        <dbReference type="Proteomes" id="UP001144341"/>
    </source>
</evidence>
<keyword evidence="1" id="KW-0472">Membrane</keyword>
<keyword evidence="2" id="KW-0436">Ligase</keyword>
<proteinExistence type="predicted"/>